<dbReference type="Gene3D" id="1.25.40.10">
    <property type="entry name" value="Tetratricopeptide repeat domain"/>
    <property type="match status" value="1"/>
</dbReference>
<name>A0ABT6H986_9BACI</name>
<feature type="transmembrane region" description="Helical" evidence="1">
    <location>
        <begin position="37"/>
        <end position="61"/>
    </location>
</feature>
<dbReference type="Proteomes" id="UP001218246">
    <property type="component" value="Unassembled WGS sequence"/>
</dbReference>
<evidence type="ECO:0000313" key="3">
    <source>
        <dbReference type="Proteomes" id="UP001218246"/>
    </source>
</evidence>
<gene>
    <name evidence="2" type="ORF">P6P90_16725</name>
</gene>
<keyword evidence="1" id="KW-1133">Transmembrane helix</keyword>
<comment type="caution">
    <text evidence="2">The sequence shown here is derived from an EMBL/GenBank/DDBJ whole genome shotgun (WGS) entry which is preliminary data.</text>
</comment>
<dbReference type="InterPro" id="IPR011990">
    <property type="entry name" value="TPR-like_helical_dom_sf"/>
</dbReference>
<dbReference type="SUPFAM" id="SSF48452">
    <property type="entry name" value="TPR-like"/>
    <property type="match status" value="1"/>
</dbReference>
<sequence length="304" mass="35567">MELNTYTVAVALFYMVHTAIVVFVMKFARNREVTELGVWQWIALISIIIPVIGTVLGYIAWLAARMVQTSTIHSYEQYIQFDFLNYDEVAIEAEKDLALTSFSIGLQGSDAKLRKNLIVRLMEAEFENRGVQLAKALSSTDMETVHYAATTINHIKERYEKSIEQQEKLLTPQDVNSYLALCYSYHRYLRSKVADELIEKRLYKEFKKLLQEAVELFPQYIVFSDYLVFVYKELEEKELALQIAQEMMKRFPKASEGYIRAMELYFQRGDIRCMKDVYRKLHHHVEEAHIPDHIKPVLDVVRGV</sequence>
<proteinExistence type="predicted"/>
<dbReference type="RefSeq" id="WP_124565302.1">
    <property type="nucleotide sequence ID" value="NZ_JARRRY010000024.1"/>
</dbReference>
<organism evidence="2 3">
    <name type="scientific">Ectobacillus antri</name>
    <dbReference type="NCBI Taxonomy" id="2486280"/>
    <lineage>
        <taxon>Bacteria</taxon>
        <taxon>Bacillati</taxon>
        <taxon>Bacillota</taxon>
        <taxon>Bacilli</taxon>
        <taxon>Bacillales</taxon>
        <taxon>Bacillaceae</taxon>
        <taxon>Ectobacillus</taxon>
    </lineage>
</organism>
<keyword evidence="3" id="KW-1185">Reference proteome</keyword>
<evidence type="ECO:0000313" key="2">
    <source>
        <dbReference type="EMBL" id="MDG5755542.1"/>
    </source>
</evidence>
<protein>
    <recommendedName>
        <fullName evidence="4">Cardiolipin synthase N-terminal domain-containing protein</fullName>
    </recommendedName>
</protein>
<evidence type="ECO:0008006" key="4">
    <source>
        <dbReference type="Google" id="ProtNLM"/>
    </source>
</evidence>
<keyword evidence="1" id="KW-0472">Membrane</keyword>
<evidence type="ECO:0000256" key="1">
    <source>
        <dbReference type="SAM" id="Phobius"/>
    </source>
</evidence>
<keyword evidence="1" id="KW-0812">Transmembrane</keyword>
<accession>A0ABT6H986</accession>
<feature type="transmembrane region" description="Helical" evidence="1">
    <location>
        <begin position="6"/>
        <end position="25"/>
    </location>
</feature>
<dbReference type="EMBL" id="JARULN010000032">
    <property type="protein sequence ID" value="MDG5755542.1"/>
    <property type="molecule type" value="Genomic_DNA"/>
</dbReference>
<reference evidence="2 3" key="1">
    <citation type="submission" date="2023-04" db="EMBL/GenBank/DDBJ databases">
        <title>Ectobacillus antri isolated from activated sludge.</title>
        <authorList>
            <person name="Yan P."/>
            <person name="Liu X."/>
        </authorList>
    </citation>
    <scope>NUCLEOTIDE SEQUENCE [LARGE SCALE GENOMIC DNA]</scope>
    <source>
        <strain evidence="2 3">C18H</strain>
    </source>
</reference>